<keyword evidence="1" id="KW-0029">Amino-acid transport</keyword>
<protein>
    <recommendedName>
        <fullName evidence="1 2">Sodium/glutamate symporter</fullName>
    </recommendedName>
</protein>
<keyword evidence="1" id="KW-0915">Sodium</keyword>
<keyword evidence="1" id="KW-0472">Membrane</keyword>
<dbReference type="Proteomes" id="UP000182135">
    <property type="component" value="Unassembled WGS sequence"/>
</dbReference>
<dbReference type="HAMAP" id="MF_02062">
    <property type="entry name" value="GltS"/>
    <property type="match status" value="1"/>
</dbReference>
<keyword evidence="1" id="KW-0406">Ion transport</keyword>
<comment type="function">
    <text evidence="1">Catalyzes the sodium-dependent transport of glutamate.</text>
</comment>
<dbReference type="OrthoDB" id="4921038at2"/>
<evidence type="ECO:0000313" key="4">
    <source>
        <dbReference type="EMBL" id="SFF72667.1"/>
    </source>
</evidence>
<proteinExistence type="inferred from homology"/>
<feature type="transmembrane region" description="Helical" evidence="1">
    <location>
        <begin position="95"/>
        <end position="116"/>
    </location>
</feature>
<name>A0A1I2L5E2_9CLOT</name>
<keyword evidence="1" id="KW-1133">Transmembrane helix</keyword>
<dbReference type="NCBIfam" id="TIGR00210">
    <property type="entry name" value="gltS"/>
    <property type="match status" value="1"/>
</dbReference>
<evidence type="ECO:0000313" key="5">
    <source>
        <dbReference type="Proteomes" id="UP000182135"/>
    </source>
</evidence>
<feature type="transmembrane region" description="Helical" evidence="1">
    <location>
        <begin position="36"/>
        <end position="55"/>
    </location>
</feature>
<feature type="transmembrane region" description="Helical" evidence="1">
    <location>
        <begin position="279"/>
        <end position="302"/>
    </location>
</feature>
<dbReference type="GO" id="GO:0005886">
    <property type="term" value="C:plasma membrane"/>
    <property type="evidence" value="ECO:0007669"/>
    <property type="project" value="UniProtKB-SubCell"/>
</dbReference>
<feature type="transmembrane region" description="Helical" evidence="1">
    <location>
        <begin position="153"/>
        <end position="177"/>
    </location>
</feature>
<dbReference type="Proteomes" id="UP000246114">
    <property type="component" value="Unassembled WGS sequence"/>
</dbReference>
<dbReference type="GO" id="GO:0015813">
    <property type="term" value="P:L-glutamate transmembrane transport"/>
    <property type="evidence" value="ECO:0007669"/>
    <property type="project" value="UniProtKB-UniRule"/>
</dbReference>
<keyword evidence="1" id="KW-1003">Cell membrane</keyword>
<organism evidence="4 5">
    <name type="scientific">Clostridium cadaveris</name>
    <dbReference type="NCBI Taxonomy" id="1529"/>
    <lineage>
        <taxon>Bacteria</taxon>
        <taxon>Bacillati</taxon>
        <taxon>Bacillota</taxon>
        <taxon>Clostridia</taxon>
        <taxon>Eubacteriales</taxon>
        <taxon>Clostridiaceae</taxon>
        <taxon>Clostridium</taxon>
    </lineage>
</organism>
<feature type="transmembrane region" description="Helical" evidence="1">
    <location>
        <begin position="6"/>
        <end position="24"/>
    </location>
</feature>
<dbReference type="PANTHER" id="PTHR36178">
    <property type="entry name" value="SLR0625 PROTEIN"/>
    <property type="match status" value="1"/>
</dbReference>
<evidence type="ECO:0000256" key="1">
    <source>
        <dbReference type="HAMAP-Rule" id="MF_02062"/>
    </source>
</evidence>
<reference evidence="4 5" key="1">
    <citation type="submission" date="2016-10" db="EMBL/GenBank/DDBJ databases">
        <authorList>
            <person name="de Groot N.N."/>
        </authorList>
    </citation>
    <scope>NUCLEOTIDE SEQUENCE [LARGE SCALE GENOMIC DNA]</scope>
    <source>
        <strain evidence="4 5">NLAE-zl-G419</strain>
    </source>
</reference>
<dbReference type="eggNOG" id="COG0786">
    <property type="taxonomic scope" value="Bacteria"/>
</dbReference>
<feature type="transmembrane region" description="Helical" evidence="1">
    <location>
        <begin position="375"/>
        <end position="398"/>
    </location>
</feature>
<dbReference type="EMBL" id="FOOE01000008">
    <property type="protein sequence ID" value="SFF72667.1"/>
    <property type="molecule type" value="Genomic_DNA"/>
</dbReference>
<feature type="transmembrane region" description="Helical" evidence="1">
    <location>
        <begin position="222"/>
        <end position="244"/>
    </location>
</feature>
<keyword evidence="1" id="KW-0739">Sodium transport</keyword>
<keyword evidence="1" id="KW-0813">Transport</keyword>
<evidence type="ECO:0000313" key="3">
    <source>
        <dbReference type="EMBL" id="PWL51506.1"/>
    </source>
</evidence>
<keyword evidence="1" id="KW-0812">Transmembrane</keyword>
<reference evidence="3 6" key="2">
    <citation type="submission" date="2018-03" db="EMBL/GenBank/DDBJ databases">
        <title>The uncultured portion of the human microbiome is neutrally assembled.</title>
        <authorList>
            <person name="Jeraldo P."/>
            <person name="Boardman L."/>
            <person name="White B.A."/>
            <person name="Nelson H."/>
            <person name="Goldenfeld N."/>
            <person name="Chia N."/>
        </authorList>
    </citation>
    <scope>NUCLEOTIDE SEQUENCE [LARGE SCALE GENOMIC DNA]</scope>
    <source>
        <strain evidence="3">CIM:MAG 903</strain>
    </source>
</reference>
<dbReference type="EMBL" id="QAMZ01000056">
    <property type="protein sequence ID" value="PWL51506.1"/>
    <property type="molecule type" value="Genomic_DNA"/>
</dbReference>
<comment type="similarity">
    <text evidence="1">Belongs to the glutamate:Na(+) symporter (ESS) (TC 2.A.27) family.</text>
</comment>
<evidence type="ECO:0000256" key="2">
    <source>
        <dbReference type="NCBIfam" id="TIGR00210"/>
    </source>
</evidence>
<feature type="transmembrane region" description="Helical" evidence="1">
    <location>
        <begin position="70"/>
        <end position="88"/>
    </location>
</feature>
<feature type="transmembrane region" description="Helical" evidence="1">
    <location>
        <begin position="250"/>
        <end position="267"/>
    </location>
</feature>
<dbReference type="AlphaFoldDB" id="A0A1I2L5E2"/>
<gene>
    <name evidence="3" type="primary">gltS</name>
    <name evidence="3" type="ORF">DBY38_14815</name>
    <name evidence="4" type="ORF">SAMN04487885_10853</name>
</gene>
<evidence type="ECO:0000313" key="6">
    <source>
        <dbReference type="Proteomes" id="UP000246114"/>
    </source>
</evidence>
<sequence length="402" mass="42514">MTVELNMIQTLAIAIGAYFLGSFLKSKISILEKFCIPSPVIGGLVFAIFTLILRQTNVAVVKLDTTLQDPFMLVFFTTIGLGASFKMIKAGGKKVILFFIAAITLVILQDILGVTISKAIGTNPLLGLIAGSVTMTGGHGTGATWGALFENNYGLVGASTIAMASATFGLICGSLIGGPIGRRLIMKNKLQGPNANLNTAKAEAAVDVAMEDANETIDTKSLFNTLSIIFIAMGLGTILESVFTKVGITLPSYIDAMIIACIIVNVGEKTGKFKINKKCTDTLGTIGLNVFLSMALISLRLWELQEVAGPLIILLIAQAILMGLFSYFITYKLMGRDYDAAIISAGHCGFGMGATPNAMANMDAVTSKFGPSPTAYFVLPVVGAFLIDFSNSLIITLFTNIL</sequence>
<dbReference type="Pfam" id="PF03616">
    <property type="entry name" value="Glt_symporter"/>
    <property type="match status" value="1"/>
</dbReference>
<feature type="transmembrane region" description="Helical" evidence="1">
    <location>
        <begin position="338"/>
        <end position="355"/>
    </location>
</feature>
<dbReference type="PANTHER" id="PTHR36178:SF1">
    <property type="entry name" value="SODIUM_GLUTAMATE SYMPORTER"/>
    <property type="match status" value="1"/>
</dbReference>
<comment type="subcellular location">
    <subcellularLocation>
        <location evidence="1">Cell membrane</location>
        <topology evidence="1">Multi-pass membrane protein</topology>
    </subcellularLocation>
</comment>
<accession>A0A1I2L5E2</accession>
<keyword evidence="5" id="KW-1185">Reference proteome</keyword>
<feature type="transmembrane region" description="Helical" evidence="1">
    <location>
        <begin position="308"/>
        <end position="331"/>
    </location>
</feature>
<dbReference type="GO" id="GO:0015501">
    <property type="term" value="F:glutamate:sodium symporter activity"/>
    <property type="evidence" value="ECO:0007669"/>
    <property type="project" value="UniProtKB-UniRule"/>
</dbReference>
<dbReference type="RefSeq" id="WP_027637809.1">
    <property type="nucleotide sequence ID" value="NZ_BAAACD010000008.1"/>
</dbReference>
<dbReference type="InterPro" id="IPR004445">
    <property type="entry name" value="GltS"/>
</dbReference>
<keyword evidence="1" id="KW-0769">Symport</keyword>
<dbReference type="GeneID" id="90546138"/>